<proteinExistence type="predicted"/>
<dbReference type="Proteomes" id="UP000774935">
    <property type="component" value="Unassembled WGS sequence"/>
</dbReference>
<sequence length="267" mass="30718">MKTRLLYIVVLLISLAGCLEKETEQEPEKEVCQLLSSTTTLMNHEGSRYNYSLTYSYNGEGQLVRIASPDTTSFRILLEYDAQKRLAKEEFDKYTWTSEYNALGQVTKQVRQFEFAPDRYETYYLLHTFDSQNKLTEAKYYAAESQGDVLIYTYQYTYTNDKLSGIEMVSEQDERHSLATLVTDDKKAPIPALPMHLLYMFRDETIPGIGLLTSNITNYNVMHGEGEMGFRSFAANYTYNTAGYPTLVTRNYVSGATETTTYNYSCR</sequence>
<protein>
    <recommendedName>
        <fullName evidence="3">DUF4595 domain-containing protein</fullName>
    </recommendedName>
</protein>
<evidence type="ECO:0008006" key="3">
    <source>
        <dbReference type="Google" id="ProtNLM"/>
    </source>
</evidence>
<gene>
    <name evidence="1" type="ORF">KYK27_09060</name>
</gene>
<reference evidence="1 2" key="1">
    <citation type="submission" date="2021-07" db="EMBL/GenBank/DDBJ databases">
        <authorList>
            <person name="Kim M.K."/>
        </authorList>
    </citation>
    <scope>NUCLEOTIDE SEQUENCE [LARGE SCALE GENOMIC DNA]</scope>
    <source>
        <strain evidence="1 2">HLY7-15</strain>
    </source>
</reference>
<dbReference type="EMBL" id="JAHWXQ010000002">
    <property type="protein sequence ID" value="MBW3365192.1"/>
    <property type="molecule type" value="Genomic_DNA"/>
</dbReference>
<name>A0ABS6XBA5_9BACT</name>
<evidence type="ECO:0000313" key="2">
    <source>
        <dbReference type="Proteomes" id="UP000774935"/>
    </source>
</evidence>
<dbReference type="RefSeq" id="WP_199109702.1">
    <property type="nucleotide sequence ID" value="NZ_JAHWXQ010000002.1"/>
</dbReference>
<comment type="caution">
    <text evidence="1">The sequence shown here is derived from an EMBL/GenBank/DDBJ whole genome shotgun (WGS) entry which is preliminary data.</text>
</comment>
<organism evidence="1 2">
    <name type="scientific">Pontibacter populi</name>
    <dbReference type="NCBI Taxonomy" id="890055"/>
    <lineage>
        <taxon>Bacteria</taxon>
        <taxon>Pseudomonadati</taxon>
        <taxon>Bacteroidota</taxon>
        <taxon>Cytophagia</taxon>
        <taxon>Cytophagales</taxon>
        <taxon>Hymenobacteraceae</taxon>
        <taxon>Pontibacter</taxon>
    </lineage>
</organism>
<accession>A0ABS6XBA5</accession>
<keyword evidence="2" id="KW-1185">Reference proteome</keyword>
<dbReference type="PROSITE" id="PS51257">
    <property type="entry name" value="PROKAR_LIPOPROTEIN"/>
    <property type="match status" value="1"/>
</dbReference>
<evidence type="ECO:0000313" key="1">
    <source>
        <dbReference type="EMBL" id="MBW3365192.1"/>
    </source>
</evidence>